<keyword evidence="6" id="KW-1185">Reference proteome</keyword>
<evidence type="ECO:0000256" key="1">
    <source>
        <dbReference type="ARBA" id="ARBA00022763"/>
    </source>
</evidence>
<organism evidence="5 6">
    <name type="scientific">Bacillus weihaiensis</name>
    <dbReference type="NCBI Taxonomy" id="1547283"/>
    <lineage>
        <taxon>Bacteria</taxon>
        <taxon>Bacillati</taxon>
        <taxon>Bacillota</taxon>
        <taxon>Bacilli</taxon>
        <taxon>Bacillales</taxon>
        <taxon>Bacillaceae</taxon>
        <taxon>Bacillus</taxon>
    </lineage>
</organism>
<protein>
    <submittedName>
        <fullName evidence="5">Mismatch-specific DNA-glycosylase</fullName>
    </submittedName>
</protein>
<gene>
    <name evidence="5" type="ORF">A9C19_08195</name>
</gene>
<dbReference type="CDD" id="cd10028">
    <property type="entry name" value="UDG-F2_TDG_MUG"/>
    <property type="match status" value="1"/>
</dbReference>
<dbReference type="Gene3D" id="3.40.470.10">
    <property type="entry name" value="Uracil-DNA glycosylase-like domain"/>
    <property type="match status" value="1"/>
</dbReference>
<dbReference type="InterPro" id="IPR015637">
    <property type="entry name" value="MUG/TDG"/>
</dbReference>
<evidence type="ECO:0000313" key="5">
    <source>
        <dbReference type="EMBL" id="APH04730.1"/>
    </source>
</evidence>
<dbReference type="GO" id="GO:0006285">
    <property type="term" value="P:base-excision repair, AP site formation"/>
    <property type="evidence" value="ECO:0007669"/>
    <property type="project" value="InterPro"/>
</dbReference>
<keyword evidence="1" id="KW-0227">DNA damage</keyword>
<dbReference type="KEGG" id="bwh:A9C19_08195"/>
<evidence type="ECO:0000256" key="2">
    <source>
        <dbReference type="ARBA" id="ARBA00022801"/>
    </source>
</evidence>
<accession>A0A1L3MQT5</accession>
<dbReference type="OrthoDB" id="9799921at2"/>
<dbReference type="RefSeq" id="WP_072579522.1">
    <property type="nucleotide sequence ID" value="NZ_CP016020.1"/>
</dbReference>
<name>A0A1L3MQT5_9BACI</name>
<keyword evidence="2" id="KW-0378">Hydrolase</keyword>
<reference evidence="5 6" key="1">
    <citation type="journal article" date="2016" name="Sci. Rep.">
        <title>Complete genome sequence and transcriptomic analysis of a novel marine strain Bacillus weihaiensis reveals the mechanism of brown algae degradation.</title>
        <authorList>
            <person name="Zhu Y."/>
            <person name="Chen P."/>
            <person name="Bao Y."/>
            <person name="Men Y."/>
            <person name="Zeng Y."/>
            <person name="Yang J."/>
            <person name="Sun J."/>
            <person name="Sun Y."/>
        </authorList>
    </citation>
    <scope>NUCLEOTIDE SEQUENCE [LARGE SCALE GENOMIC DNA]</scope>
    <source>
        <strain evidence="5 6">Alg07</strain>
    </source>
</reference>
<dbReference type="PANTHER" id="PTHR12159">
    <property type="entry name" value="G/T AND G/U MISMATCH-SPECIFIC DNA GLYCOSYLASE"/>
    <property type="match status" value="1"/>
</dbReference>
<dbReference type="InterPro" id="IPR036895">
    <property type="entry name" value="Uracil-DNA_glycosylase-like_sf"/>
</dbReference>
<dbReference type="GO" id="GO:0004844">
    <property type="term" value="F:uracil DNA N-glycosylase activity"/>
    <property type="evidence" value="ECO:0007669"/>
    <property type="project" value="TreeGrafter"/>
</dbReference>
<sequence>MKNMDLLKEDLNILFIGYNPSLDSGRLGHHYANKTNRFWKLLYESGITERLYSPEEDFLLLEQGLGFTNIVSRPTKAAEDITKEEYIEGRKQLIEKVSKYKPKIAFFVGKGVYLHYSKRKKAAWGYQEISIVPGVTDFVAPSSSGLVRLKKEELLSIYSQVKDIENK</sequence>
<dbReference type="GO" id="GO:0008263">
    <property type="term" value="F:pyrimidine-specific mismatch base pair DNA N-glycosylase activity"/>
    <property type="evidence" value="ECO:0007669"/>
    <property type="project" value="TreeGrafter"/>
</dbReference>
<keyword evidence="3" id="KW-0234">DNA repair</keyword>
<dbReference type="PANTHER" id="PTHR12159:SF9">
    <property type="entry name" value="G_T MISMATCH-SPECIFIC THYMINE DNA GLYCOSYLASE"/>
    <property type="match status" value="1"/>
</dbReference>
<evidence type="ECO:0000256" key="3">
    <source>
        <dbReference type="ARBA" id="ARBA00023204"/>
    </source>
</evidence>
<evidence type="ECO:0000313" key="6">
    <source>
        <dbReference type="Proteomes" id="UP000181936"/>
    </source>
</evidence>
<evidence type="ECO:0000259" key="4">
    <source>
        <dbReference type="Pfam" id="PF03167"/>
    </source>
</evidence>
<proteinExistence type="predicted"/>
<dbReference type="Pfam" id="PF03167">
    <property type="entry name" value="UDG"/>
    <property type="match status" value="1"/>
</dbReference>
<dbReference type="SUPFAM" id="SSF52141">
    <property type="entry name" value="Uracil-DNA glycosylase-like"/>
    <property type="match status" value="1"/>
</dbReference>
<dbReference type="STRING" id="1547283.A9C19_08195"/>
<dbReference type="Proteomes" id="UP000181936">
    <property type="component" value="Chromosome"/>
</dbReference>
<dbReference type="EMBL" id="CP016020">
    <property type="protein sequence ID" value="APH04730.1"/>
    <property type="molecule type" value="Genomic_DNA"/>
</dbReference>
<feature type="domain" description="Uracil-DNA glycosylase-like" evidence="4">
    <location>
        <begin position="6"/>
        <end position="151"/>
    </location>
</feature>
<dbReference type="AlphaFoldDB" id="A0A1L3MQT5"/>
<dbReference type="InterPro" id="IPR005122">
    <property type="entry name" value="Uracil-DNA_glycosylase-like"/>
</dbReference>